<dbReference type="RefSeq" id="WP_213946448.1">
    <property type="nucleotide sequence ID" value="NZ_JAHCMY010000015.1"/>
</dbReference>
<reference evidence="2 3" key="1">
    <citation type="submission" date="2021-05" db="EMBL/GenBank/DDBJ databases">
        <authorList>
            <person name="Zhang Z.D."/>
            <person name="Osman G."/>
        </authorList>
    </citation>
    <scope>NUCLEOTIDE SEQUENCE [LARGE SCALE GENOMIC DNA]</scope>
    <source>
        <strain evidence="2 3">KCTC 32217</strain>
    </source>
</reference>
<name>A0AAP2CK15_9BACT</name>
<evidence type="ECO:0000313" key="3">
    <source>
        <dbReference type="Proteomes" id="UP001319104"/>
    </source>
</evidence>
<organism evidence="2 3">
    <name type="scientific">Litoribacter ruber</name>
    <dbReference type="NCBI Taxonomy" id="702568"/>
    <lineage>
        <taxon>Bacteria</taxon>
        <taxon>Pseudomonadati</taxon>
        <taxon>Bacteroidota</taxon>
        <taxon>Cytophagia</taxon>
        <taxon>Cytophagales</taxon>
        <taxon>Cyclobacteriaceae</taxon>
        <taxon>Litoribacter</taxon>
    </lineage>
</organism>
<gene>
    <name evidence="2" type="ORF">KI659_16335</name>
</gene>
<keyword evidence="1" id="KW-1133">Transmembrane helix</keyword>
<dbReference type="AlphaFoldDB" id="A0AAP2CK15"/>
<keyword evidence="3" id="KW-1185">Reference proteome</keyword>
<evidence type="ECO:0000256" key="1">
    <source>
        <dbReference type="SAM" id="Phobius"/>
    </source>
</evidence>
<keyword evidence="1" id="KW-0472">Membrane</keyword>
<protein>
    <submittedName>
        <fullName evidence="2">TM2 domain-containing protein</fullName>
    </submittedName>
</protein>
<proteinExistence type="predicted"/>
<feature type="transmembrane region" description="Helical" evidence="1">
    <location>
        <begin position="74"/>
        <end position="92"/>
    </location>
</feature>
<dbReference type="Proteomes" id="UP001319104">
    <property type="component" value="Unassembled WGS sequence"/>
</dbReference>
<evidence type="ECO:0000313" key="2">
    <source>
        <dbReference type="EMBL" id="MBS9525587.1"/>
    </source>
</evidence>
<dbReference type="EMBL" id="JAHCMY010000015">
    <property type="protein sequence ID" value="MBS9525587.1"/>
    <property type="molecule type" value="Genomic_DNA"/>
</dbReference>
<sequence length="117" mass="14004">MEKFLSAQTHLSTDVRKYLTPALMEELSLFPSNRKMEFLELYLAQAKSLTWAYLALVLVFPFHYAYQDRWGKQVLFWVTAGGLFVWWAVDFFRIPGMIREYNENLGFRILERLEREV</sequence>
<feature type="transmembrane region" description="Helical" evidence="1">
    <location>
        <begin position="41"/>
        <end position="62"/>
    </location>
</feature>
<keyword evidence="1" id="KW-0812">Transmembrane</keyword>
<accession>A0AAP2CK15</accession>
<comment type="caution">
    <text evidence="2">The sequence shown here is derived from an EMBL/GenBank/DDBJ whole genome shotgun (WGS) entry which is preliminary data.</text>
</comment>